<reference evidence="3" key="1">
    <citation type="submission" date="2023-05" db="EMBL/GenBank/DDBJ databases">
        <title>Nepenthes gracilis genome sequencing.</title>
        <authorList>
            <person name="Fukushima K."/>
        </authorList>
    </citation>
    <scope>NUCLEOTIDE SEQUENCE</scope>
    <source>
        <strain evidence="3">SING2019-196</strain>
    </source>
</reference>
<evidence type="ECO:0000259" key="2">
    <source>
        <dbReference type="Pfam" id="PF03732"/>
    </source>
</evidence>
<dbReference type="PANTHER" id="PTHR33223:SF10">
    <property type="entry name" value="AMINOTRANSFERASE-LIKE PLANT MOBILE DOMAIN-CONTAINING PROTEIN"/>
    <property type="match status" value="1"/>
</dbReference>
<evidence type="ECO:0000313" key="3">
    <source>
        <dbReference type="EMBL" id="GMH25579.1"/>
    </source>
</evidence>
<dbReference type="PANTHER" id="PTHR33223">
    <property type="entry name" value="CCHC-TYPE DOMAIN-CONTAINING PROTEIN"/>
    <property type="match status" value="1"/>
</dbReference>
<dbReference type="AlphaFoldDB" id="A0AAD3TAS6"/>
<dbReference type="Pfam" id="PF03732">
    <property type="entry name" value="Retrotrans_gag"/>
    <property type="match status" value="1"/>
</dbReference>
<dbReference type="InterPro" id="IPR005162">
    <property type="entry name" value="Retrotrans_gag_dom"/>
</dbReference>
<dbReference type="Proteomes" id="UP001279734">
    <property type="component" value="Unassembled WGS sequence"/>
</dbReference>
<keyword evidence="4" id="KW-1185">Reference proteome</keyword>
<evidence type="ECO:0000256" key="1">
    <source>
        <dbReference type="SAM" id="MobiDB-lite"/>
    </source>
</evidence>
<name>A0AAD3TAS6_NEPGR</name>
<proteinExistence type="predicted"/>
<protein>
    <recommendedName>
        <fullName evidence="2">Retrotransposon gag domain-containing protein</fullName>
    </recommendedName>
</protein>
<evidence type="ECO:0000313" key="4">
    <source>
        <dbReference type="Proteomes" id="UP001279734"/>
    </source>
</evidence>
<gene>
    <name evidence="3" type="ORF">Nepgr_027422</name>
</gene>
<accession>A0AAD3TAS6</accession>
<sequence length="184" mass="21527">MLSLDLYDGGSDPVDHLDHFRTHLSLHELEDSVMYRCFPLTLKGDAQIWFHHLPLGTISSFRELTDLFLAQYASSRREEKQPWYLSHIKPSEKQNPLPGPMPQQKRPTRQNVRSERISLCSSLIRGEKFLKWPKPLKKDSKNQSKYCDFHRSAGHSTEDCKMLQREIEDLIRRGHIMKFVRGPG</sequence>
<organism evidence="3 4">
    <name type="scientific">Nepenthes gracilis</name>
    <name type="common">Slender pitcher plant</name>
    <dbReference type="NCBI Taxonomy" id="150966"/>
    <lineage>
        <taxon>Eukaryota</taxon>
        <taxon>Viridiplantae</taxon>
        <taxon>Streptophyta</taxon>
        <taxon>Embryophyta</taxon>
        <taxon>Tracheophyta</taxon>
        <taxon>Spermatophyta</taxon>
        <taxon>Magnoliopsida</taxon>
        <taxon>eudicotyledons</taxon>
        <taxon>Gunneridae</taxon>
        <taxon>Pentapetalae</taxon>
        <taxon>Caryophyllales</taxon>
        <taxon>Nepenthaceae</taxon>
        <taxon>Nepenthes</taxon>
    </lineage>
</organism>
<dbReference type="EMBL" id="BSYO01000029">
    <property type="protein sequence ID" value="GMH25579.1"/>
    <property type="molecule type" value="Genomic_DNA"/>
</dbReference>
<feature type="region of interest" description="Disordered" evidence="1">
    <location>
        <begin position="89"/>
        <end position="112"/>
    </location>
</feature>
<feature type="domain" description="Retrotransposon gag" evidence="2">
    <location>
        <begin position="37"/>
        <end position="80"/>
    </location>
</feature>
<comment type="caution">
    <text evidence="3">The sequence shown here is derived from an EMBL/GenBank/DDBJ whole genome shotgun (WGS) entry which is preliminary data.</text>
</comment>